<dbReference type="GO" id="GO:0006749">
    <property type="term" value="P:glutathione metabolic process"/>
    <property type="evidence" value="ECO:0007669"/>
    <property type="project" value="TreeGrafter"/>
</dbReference>
<dbReference type="PANTHER" id="PTHR42737:SF9">
    <property type="entry name" value="GLUTATHIONE REDUCTASE"/>
    <property type="match status" value="1"/>
</dbReference>
<dbReference type="GO" id="GO:0034599">
    <property type="term" value="P:cellular response to oxidative stress"/>
    <property type="evidence" value="ECO:0007669"/>
    <property type="project" value="TreeGrafter"/>
</dbReference>
<dbReference type="PRINTS" id="PR00368">
    <property type="entry name" value="FADPNR"/>
</dbReference>
<dbReference type="AlphaFoldDB" id="A0A8X7UX84"/>
<gene>
    <name evidence="8" type="ORF">Bca52824_040773</name>
</gene>
<feature type="region of interest" description="Disordered" evidence="6">
    <location>
        <begin position="334"/>
        <end position="429"/>
    </location>
</feature>
<keyword evidence="3" id="KW-0560">Oxidoreductase</keyword>
<sequence length="728" mass="80248">MVENYNDVRLDIIILNNANVKLIEGRGKVRDFVGEQMSLRGIEFHTEESPEAIIKAGDGSLSLKTSKGTVDGFSHVMFATGRKPNTKNLGLENVGVKLAKNGAIEVDEYSRTSVPSIWAVGYVTDRINPTPVAMMEGMALAKTLFQNDPTKPDYRTANSVLEDEQEEGLPTVSLSKKKKKKIAPKGSKRSEGDGASRGDGAVQRRRRGQEAVGDLRLQFVSTGNVFEEQRHLVREDRPSIVEGQDWRMSSQPDLTSQSGGCADGYGAEAGRLLNVQAFEELTSIKSSSDGLLSVKIRLNYIAVNHPNTDAYLEDILESALVAGQLGFSRVDPIEEGTLNEPEGSDPPQNTTTDAHEEGLSKKKRKKKPKKKSSAERRSVSNEGMELQETDAGRRSGSDSGMQPEQPTLSSRMNKRKACPQYSRGPGRLSLSFDEWGALRTKGDDAAESGGAGSKRPSQTPERSEPVPTKRPLVAFPDKVKFDYDEDAPLAYNDEWCAELVRQIRGGMSDMPPVKKLLFKEAYIDTACASNQGNMNFVIERYDTALRKVLAEIREKNAVMQRMSQREREFFSRVVNERDTVVAREAALKDEFAEKCKGMMDELKSSQEMVLKLKREKSVLEEEKAARPTKLPLSTELPIAKESSHAGLETALPNLIGSRESMLEISDSSVPDPDGTEVSDSPSVSRHEEGEKEKTRSSEGQEREANVDPPAPAAIQTEDPQKAIVRREG</sequence>
<evidence type="ECO:0000313" key="9">
    <source>
        <dbReference type="Proteomes" id="UP000886595"/>
    </source>
</evidence>
<feature type="domain" description="FAD/NAD(P)-binding" evidence="7">
    <location>
        <begin position="28"/>
        <end position="137"/>
    </location>
</feature>
<feature type="compositionally biased region" description="Basic and acidic residues" evidence="6">
    <location>
        <begin position="718"/>
        <end position="728"/>
    </location>
</feature>
<feature type="region of interest" description="Disordered" evidence="6">
    <location>
        <begin position="618"/>
        <end position="644"/>
    </location>
</feature>
<keyword evidence="4" id="KW-1015">Disulfide bond</keyword>
<dbReference type="GO" id="GO:0005829">
    <property type="term" value="C:cytosol"/>
    <property type="evidence" value="ECO:0007669"/>
    <property type="project" value="TreeGrafter"/>
</dbReference>
<dbReference type="GO" id="GO:0004362">
    <property type="term" value="F:glutathione-disulfide reductase (NADPH) activity"/>
    <property type="evidence" value="ECO:0007669"/>
    <property type="project" value="TreeGrafter"/>
</dbReference>
<comment type="similarity">
    <text evidence="2">Belongs to the class-I pyridine nucleotide-disulfide oxidoreductase family.</text>
</comment>
<dbReference type="GO" id="GO:0005739">
    <property type="term" value="C:mitochondrion"/>
    <property type="evidence" value="ECO:0007669"/>
    <property type="project" value="TreeGrafter"/>
</dbReference>
<dbReference type="SUPFAM" id="SSF51905">
    <property type="entry name" value="FAD/NAD(P)-binding domain"/>
    <property type="match status" value="1"/>
</dbReference>
<evidence type="ECO:0000256" key="6">
    <source>
        <dbReference type="SAM" id="MobiDB-lite"/>
    </source>
</evidence>
<dbReference type="Proteomes" id="UP000886595">
    <property type="component" value="Unassembled WGS sequence"/>
</dbReference>
<evidence type="ECO:0000256" key="4">
    <source>
        <dbReference type="ARBA" id="ARBA00023157"/>
    </source>
</evidence>
<feature type="region of interest" description="Disordered" evidence="6">
    <location>
        <begin position="441"/>
        <end position="470"/>
    </location>
</feature>
<protein>
    <recommendedName>
        <fullName evidence="7">FAD/NAD(P)-binding domain-containing protein</fullName>
    </recommendedName>
</protein>
<dbReference type="OrthoDB" id="5956163at2759"/>
<evidence type="ECO:0000256" key="3">
    <source>
        <dbReference type="ARBA" id="ARBA00023002"/>
    </source>
</evidence>
<keyword evidence="9" id="KW-1185">Reference proteome</keyword>
<accession>A0A8X7UX84</accession>
<evidence type="ECO:0000256" key="1">
    <source>
        <dbReference type="ARBA" id="ARBA00001974"/>
    </source>
</evidence>
<dbReference type="Gene3D" id="3.50.50.60">
    <property type="entry name" value="FAD/NAD(P)-binding domain"/>
    <property type="match status" value="1"/>
</dbReference>
<evidence type="ECO:0000313" key="8">
    <source>
        <dbReference type="EMBL" id="KAG2294104.1"/>
    </source>
</evidence>
<organism evidence="8 9">
    <name type="scientific">Brassica carinata</name>
    <name type="common">Ethiopian mustard</name>
    <name type="synonym">Abyssinian cabbage</name>
    <dbReference type="NCBI Taxonomy" id="52824"/>
    <lineage>
        <taxon>Eukaryota</taxon>
        <taxon>Viridiplantae</taxon>
        <taxon>Streptophyta</taxon>
        <taxon>Embryophyta</taxon>
        <taxon>Tracheophyta</taxon>
        <taxon>Spermatophyta</taxon>
        <taxon>Magnoliopsida</taxon>
        <taxon>eudicotyledons</taxon>
        <taxon>Gunneridae</taxon>
        <taxon>Pentapetalae</taxon>
        <taxon>rosids</taxon>
        <taxon>malvids</taxon>
        <taxon>Brassicales</taxon>
        <taxon>Brassicaceae</taxon>
        <taxon>Brassiceae</taxon>
        <taxon>Brassica</taxon>
    </lineage>
</organism>
<feature type="region of interest" description="Disordered" evidence="6">
    <location>
        <begin position="662"/>
        <end position="728"/>
    </location>
</feature>
<dbReference type="InterPro" id="IPR046952">
    <property type="entry name" value="GSHR/TRXR-like"/>
</dbReference>
<dbReference type="GO" id="GO:0045454">
    <property type="term" value="P:cell redox homeostasis"/>
    <property type="evidence" value="ECO:0007669"/>
    <property type="project" value="InterPro"/>
</dbReference>
<feature type="compositionally biased region" description="Basic residues" evidence="6">
    <location>
        <begin position="175"/>
        <end position="187"/>
    </location>
</feature>
<dbReference type="InterPro" id="IPR036188">
    <property type="entry name" value="FAD/NAD-bd_sf"/>
</dbReference>
<proteinExistence type="inferred from homology"/>
<dbReference type="InterPro" id="IPR023753">
    <property type="entry name" value="FAD/NAD-binding_dom"/>
</dbReference>
<feature type="compositionally biased region" description="Basic residues" evidence="6">
    <location>
        <begin position="361"/>
        <end position="371"/>
    </location>
</feature>
<feature type="region of interest" description="Disordered" evidence="6">
    <location>
        <begin position="160"/>
        <end position="209"/>
    </location>
</feature>
<dbReference type="EMBL" id="JAAMPC010000009">
    <property type="protein sequence ID" value="KAG2294104.1"/>
    <property type="molecule type" value="Genomic_DNA"/>
</dbReference>
<evidence type="ECO:0000256" key="5">
    <source>
        <dbReference type="ARBA" id="ARBA00023284"/>
    </source>
</evidence>
<dbReference type="GO" id="GO:0050660">
    <property type="term" value="F:flavin adenine dinucleotide binding"/>
    <property type="evidence" value="ECO:0007669"/>
    <property type="project" value="InterPro"/>
</dbReference>
<dbReference type="Pfam" id="PF07992">
    <property type="entry name" value="Pyr_redox_2"/>
    <property type="match status" value="1"/>
</dbReference>
<dbReference type="PANTHER" id="PTHR42737">
    <property type="entry name" value="GLUTATHIONE REDUCTASE"/>
    <property type="match status" value="1"/>
</dbReference>
<comment type="cofactor">
    <cofactor evidence="1">
        <name>FAD</name>
        <dbReference type="ChEBI" id="CHEBI:57692"/>
    </cofactor>
</comment>
<evidence type="ECO:0000256" key="2">
    <source>
        <dbReference type="ARBA" id="ARBA00007532"/>
    </source>
</evidence>
<reference evidence="8 9" key="1">
    <citation type="submission" date="2020-02" db="EMBL/GenBank/DDBJ databases">
        <authorList>
            <person name="Ma Q."/>
            <person name="Huang Y."/>
            <person name="Song X."/>
            <person name="Pei D."/>
        </authorList>
    </citation>
    <scope>NUCLEOTIDE SEQUENCE [LARGE SCALE GENOMIC DNA]</scope>
    <source>
        <strain evidence="8">Sxm20200214</strain>
        <tissue evidence="8">Leaf</tissue>
    </source>
</reference>
<feature type="compositionally biased region" description="Basic and acidic residues" evidence="6">
    <location>
        <begin position="684"/>
        <end position="705"/>
    </location>
</feature>
<feature type="compositionally biased region" description="Polar residues" evidence="6">
    <location>
        <begin position="397"/>
        <end position="411"/>
    </location>
</feature>
<name>A0A8X7UX84_BRACI</name>
<evidence type="ECO:0000259" key="7">
    <source>
        <dbReference type="Pfam" id="PF07992"/>
    </source>
</evidence>
<comment type="caution">
    <text evidence="8">The sequence shown here is derived from an EMBL/GenBank/DDBJ whole genome shotgun (WGS) entry which is preliminary data.</text>
</comment>
<keyword evidence="5" id="KW-0676">Redox-active center</keyword>